<comment type="similarity">
    <text evidence="1">Belongs to the bHLH protein family.</text>
</comment>
<gene>
    <name evidence="6" type="ORF">BRADI_4g02673v3</name>
</gene>
<name>A0A0Q3EI22_BRADI</name>
<dbReference type="PROSITE" id="PS50888">
    <property type="entry name" value="BHLH"/>
    <property type="match status" value="1"/>
</dbReference>
<dbReference type="PANTHER" id="PTHR45855">
    <property type="entry name" value="TRANSCRIPTION FACTOR PIF1-RELATED"/>
    <property type="match status" value="1"/>
</dbReference>
<dbReference type="InParanoid" id="A0A0Q3EI22"/>
<dbReference type="AlphaFoldDB" id="A0A0Q3EI22"/>
<dbReference type="OrthoDB" id="695860at2759"/>
<keyword evidence="3" id="KW-0238">DNA-binding</keyword>
<protein>
    <recommendedName>
        <fullName evidence="5">BHLH domain-containing protein</fullName>
    </recommendedName>
</protein>
<evidence type="ECO:0000256" key="1">
    <source>
        <dbReference type="ARBA" id="ARBA00005510"/>
    </source>
</evidence>
<evidence type="ECO:0000313" key="7">
    <source>
        <dbReference type="EnsemblPlants" id="KQJ85972"/>
    </source>
</evidence>
<evidence type="ECO:0000313" key="6">
    <source>
        <dbReference type="EMBL" id="KQJ85972.1"/>
    </source>
</evidence>
<dbReference type="Pfam" id="PF00010">
    <property type="entry name" value="HLH"/>
    <property type="match status" value="1"/>
</dbReference>
<dbReference type="SMART" id="SM00353">
    <property type="entry name" value="HLH"/>
    <property type="match status" value="1"/>
</dbReference>
<dbReference type="GO" id="GO:0003677">
    <property type="term" value="F:DNA binding"/>
    <property type="evidence" value="ECO:0007669"/>
    <property type="project" value="UniProtKB-KW"/>
</dbReference>
<dbReference type="InterPro" id="IPR031066">
    <property type="entry name" value="bHLH_ALC-like_plant"/>
</dbReference>
<dbReference type="InterPro" id="IPR011598">
    <property type="entry name" value="bHLH_dom"/>
</dbReference>
<dbReference type="Gramene" id="KQJ85972">
    <property type="protein sequence ID" value="KQJ85972"/>
    <property type="gene ID" value="BRADI_4g02673v3"/>
</dbReference>
<keyword evidence="8" id="KW-1185">Reference proteome</keyword>
<dbReference type="Proteomes" id="UP000008810">
    <property type="component" value="Chromosome 4"/>
</dbReference>
<sequence>MTSCSGEEPAGELATNFLELLGDQDDYRYPTHGMLATPPSDDEMAAWLYPIISHGDQKPAVGDDDVVKQNDRPVVSSVKATMNKQLKEKRLSTTPKKNLARRRRCKINEKLKTLQQMVPGCEPSQASTLDQTIHYVRSLQNQVQAMSVVGCSLRPPVPASIGPPPPPMMVPFVPILPCPAHHPAAIHDAATGAVDLPASSSCTGCWWPSSSSGLQ</sequence>
<reference evidence="7" key="3">
    <citation type="submission" date="2018-08" db="UniProtKB">
        <authorList>
            <consortium name="EnsemblPlants"/>
        </authorList>
    </citation>
    <scope>IDENTIFICATION</scope>
    <source>
        <strain evidence="7">cv. Bd21</strain>
    </source>
</reference>
<dbReference type="GO" id="GO:0046983">
    <property type="term" value="F:protein dimerization activity"/>
    <property type="evidence" value="ECO:0007669"/>
    <property type="project" value="InterPro"/>
</dbReference>
<dbReference type="Gene3D" id="4.10.280.10">
    <property type="entry name" value="Helix-loop-helix DNA-binding domain"/>
    <property type="match status" value="1"/>
</dbReference>
<dbReference type="PANTHER" id="PTHR45855:SF24">
    <property type="entry name" value="HELIX-LOOP-HELIX DNA-BINDING DOMAIN CONTAINING PROTEIN, EXPRESSED"/>
    <property type="match status" value="1"/>
</dbReference>
<accession>A0A0Q3EI22</accession>
<evidence type="ECO:0000256" key="2">
    <source>
        <dbReference type="ARBA" id="ARBA00023015"/>
    </source>
</evidence>
<organism evidence="6">
    <name type="scientific">Brachypodium distachyon</name>
    <name type="common">Purple false brome</name>
    <name type="synonym">Trachynia distachya</name>
    <dbReference type="NCBI Taxonomy" id="15368"/>
    <lineage>
        <taxon>Eukaryota</taxon>
        <taxon>Viridiplantae</taxon>
        <taxon>Streptophyta</taxon>
        <taxon>Embryophyta</taxon>
        <taxon>Tracheophyta</taxon>
        <taxon>Spermatophyta</taxon>
        <taxon>Magnoliopsida</taxon>
        <taxon>Liliopsida</taxon>
        <taxon>Poales</taxon>
        <taxon>Poaceae</taxon>
        <taxon>BOP clade</taxon>
        <taxon>Pooideae</taxon>
        <taxon>Stipodae</taxon>
        <taxon>Brachypodieae</taxon>
        <taxon>Brachypodium</taxon>
    </lineage>
</organism>
<evidence type="ECO:0000256" key="4">
    <source>
        <dbReference type="ARBA" id="ARBA00023163"/>
    </source>
</evidence>
<dbReference type="EnsemblPlants" id="KQJ85972">
    <property type="protein sequence ID" value="KQJ85972"/>
    <property type="gene ID" value="BRADI_4g02673v3"/>
</dbReference>
<dbReference type="SUPFAM" id="SSF47459">
    <property type="entry name" value="HLH, helix-loop-helix DNA-binding domain"/>
    <property type="match status" value="1"/>
</dbReference>
<feature type="domain" description="BHLH" evidence="5">
    <location>
        <begin position="91"/>
        <end position="139"/>
    </location>
</feature>
<dbReference type="FunCoup" id="A0A0Q3EI22">
    <property type="interactions" value="86"/>
</dbReference>
<dbReference type="STRING" id="15368.A0A0Q3EI22"/>
<dbReference type="InterPro" id="IPR036638">
    <property type="entry name" value="HLH_DNA-bd_sf"/>
</dbReference>
<dbReference type="GO" id="GO:0005634">
    <property type="term" value="C:nucleus"/>
    <property type="evidence" value="ECO:0000318"/>
    <property type="project" value="GO_Central"/>
</dbReference>
<dbReference type="EMBL" id="CM000883">
    <property type="protein sequence ID" value="KQJ85972.1"/>
    <property type="molecule type" value="Genomic_DNA"/>
</dbReference>
<evidence type="ECO:0000256" key="3">
    <source>
        <dbReference type="ARBA" id="ARBA00023125"/>
    </source>
</evidence>
<evidence type="ECO:0000313" key="8">
    <source>
        <dbReference type="Proteomes" id="UP000008810"/>
    </source>
</evidence>
<reference evidence="6 7" key="1">
    <citation type="journal article" date="2010" name="Nature">
        <title>Genome sequencing and analysis of the model grass Brachypodium distachyon.</title>
        <authorList>
            <consortium name="International Brachypodium Initiative"/>
        </authorList>
    </citation>
    <scope>NUCLEOTIDE SEQUENCE [LARGE SCALE GENOMIC DNA]</scope>
    <source>
        <strain evidence="6 7">Bd21</strain>
    </source>
</reference>
<proteinExistence type="inferred from homology"/>
<evidence type="ECO:0000259" key="5">
    <source>
        <dbReference type="PROSITE" id="PS50888"/>
    </source>
</evidence>
<keyword evidence="4" id="KW-0804">Transcription</keyword>
<keyword evidence="2" id="KW-0805">Transcription regulation</keyword>
<reference evidence="6" key="2">
    <citation type="submission" date="2017-06" db="EMBL/GenBank/DDBJ databases">
        <title>WGS assembly of Brachypodium distachyon.</title>
        <authorList>
            <consortium name="The International Brachypodium Initiative"/>
            <person name="Lucas S."/>
            <person name="Harmon-Smith M."/>
            <person name="Lail K."/>
            <person name="Tice H."/>
            <person name="Grimwood J."/>
            <person name="Bruce D."/>
            <person name="Barry K."/>
            <person name="Shu S."/>
            <person name="Lindquist E."/>
            <person name="Wang M."/>
            <person name="Pitluck S."/>
            <person name="Vogel J.P."/>
            <person name="Garvin D.F."/>
            <person name="Mockler T.C."/>
            <person name="Schmutz J."/>
            <person name="Rokhsar D."/>
            <person name="Bevan M.W."/>
        </authorList>
    </citation>
    <scope>NUCLEOTIDE SEQUENCE</scope>
    <source>
        <strain evidence="6">Bd21</strain>
    </source>
</reference>